<keyword evidence="2" id="KW-1185">Reference proteome</keyword>
<organism evidence="1 2">
    <name type="scientific">Polyangium jinanense</name>
    <dbReference type="NCBI Taxonomy" id="2829994"/>
    <lineage>
        <taxon>Bacteria</taxon>
        <taxon>Pseudomonadati</taxon>
        <taxon>Myxococcota</taxon>
        <taxon>Polyangia</taxon>
        <taxon>Polyangiales</taxon>
        <taxon>Polyangiaceae</taxon>
        <taxon>Polyangium</taxon>
    </lineage>
</organism>
<dbReference type="RefSeq" id="WP_272459808.1">
    <property type="nucleotide sequence ID" value="NZ_JAGTJJ010000072.1"/>
</dbReference>
<name>A0A9X3XD23_9BACT</name>
<dbReference type="AlphaFoldDB" id="A0A9X3XD23"/>
<accession>A0A9X3XD23</accession>
<evidence type="ECO:0000313" key="2">
    <source>
        <dbReference type="Proteomes" id="UP001151081"/>
    </source>
</evidence>
<dbReference type="EMBL" id="JAGTJJ010000072">
    <property type="protein sequence ID" value="MDC3988434.1"/>
    <property type="molecule type" value="Genomic_DNA"/>
</dbReference>
<reference evidence="1 2" key="1">
    <citation type="submission" date="2021-04" db="EMBL/GenBank/DDBJ databases">
        <title>Genome analysis of Polyangium sp.</title>
        <authorList>
            <person name="Li Y."/>
            <person name="Wang J."/>
        </authorList>
    </citation>
    <scope>NUCLEOTIDE SEQUENCE [LARGE SCALE GENOMIC DNA]</scope>
    <source>
        <strain evidence="1 2">SDU14</strain>
    </source>
</reference>
<sequence>MRRRGPFIAIAVAAIALVTVGLGASRGEVPHKGEESCFSDLASTREMCEQGAHFGDCMTVTDDFADACEAGCMTTYCPDYAPLPPHDADPIWRAPCEDLKGARFWRETHAAETQCDIKFKMPRSREETLALREAWDACFKADVEQRCPALVGTDWHARMLSALGQ</sequence>
<protein>
    <submittedName>
        <fullName evidence="1">Uncharacterized protein</fullName>
    </submittedName>
</protein>
<proteinExistence type="predicted"/>
<comment type="caution">
    <text evidence="1">The sequence shown here is derived from an EMBL/GenBank/DDBJ whole genome shotgun (WGS) entry which is preliminary data.</text>
</comment>
<gene>
    <name evidence="1" type="ORF">KEG57_48660</name>
</gene>
<dbReference type="Proteomes" id="UP001151081">
    <property type="component" value="Unassembled WGS sequence"/>
</dbReference>
<evidence type="ECO:0000313" key="1">
    <source>
        <dbReference type="EMBL" id="MDC3988434.1"/>
    </source>
</evidence>